<proteinExistence type="predicted"/>
<feature type="compositionally biased region" description="Low complexity" evidence="1">
    <location>
        <begin position="416"/>
        <end position="425"/>
    </location>
</feature>
<gene>
    <name evidence="3" type="ORF">H6P81_015195</name>
</gene>
<dbReference type="EMBL" id="JAINDJ010000006">
    <property type="protein sequence ID" value="KAG9443855.1"/>
    <property type="molecule type" value="Genomic_DNA"/>
</dbReference>
<dbReference type="PANTHER" id="PTHR46619:SF2">
    <property type="entry name" value="XS DOMAIN PROTEIN"/>
    <property type="match status" value="1"/>
</dbReference>
<evidence type="ECO:0000313" key="4">
    <source>
        <dbReference type="Proteomes" id="UP000825729"/>
    </source>
</evidence>
<name>A0AAV7E4L2_ARIFI</name>
<dbReference type="PANTHER" id="PTHR46619">
    <property type="entry name" value="RNA RECOGNITION MOTIF XS DOMAIN PROTEIN-RELATED"/>
    <property type="match status" value="1"/>
</dbReference>
<sequence>MRSRGHEKVRLRSPPRSRESRDYRADRLSDPHDLDGRPGSFSLTPRRERSRREESDGRRWSGEEPSHPLLERRHSSAHFNDDREPLERNRSHPIDGQGRLLMCVDHRSASFEKREYARRFMHNDEEAELKGKYLPWHLTDLNSETNSFKQICSGVTAPRANRERELQDNGPSNLGRIDSPQKSMHIQDGNGRTFLFPQELTYSKGPSQTMLSSEKYSETIPSSASMNAEDYTRYRDSVYQSSLPRQPYEEQGKKTYLKDVSYTMLPFSASQDFGSSSSNRANNDVLNYCHDGQRGIRHSKFKDIDSYTYGQSFDSSRADHVLGFRPSRRDALSPTRSALSPTGNALSPMRNAPSPMRNASLNYSYTELSQRGKNGFGVSTDELYTTRKSVPEEDYTSREPIGRRLLVPVGDRFGGSSSSLSNPRESSLRDYPSVTKYHPLEGISSASGSHGEYRSAGSTHFKYGTKVSEDRDIANYENDYGYVKDARLADIYRECPMDSVLENDASVYRALPSPKQASSEERVLYPSERMTEINYVIGDVDSHIPVSRPKSRNIFERIKPRDDQWTTDVPDRLFSSSKPAFEHFHKRMPSRAFSDSYGAPVDLPLYERENWRGHDFWAVKPKRKLRPSQLALQKKFSVDKKKEFRPSKLQKRAMEDRHLSEIPDNDQPSPRTNSFEKVDPPEGSEEFKQLVHKAFFRFTKQLNDSLLQQKKYQEQGKASNLRCIVCGSLSRAFNDTHGLVTHAFNSLKGLRTEHFGLHKALCVMLGWDSSIAPDLSKQYQSMPAAEAALQREDLILWPPVVVIHTSSIQEILANERMEEMLGGMGFSGGKIKVCSGRQANERLLLVKYPATFSGLQEAEQLHKYFVKNKRGREEWRQTSSKGSSNGGNIGEGSEQVKVEMLLYGYLGTAEDVWKLDDEMKKRCVIRSKKEISAIADASLKD</sequence>
<feature type="compositionally biased region" description="Basic and acidic residues" evidence="1">
    <location>
        <begin position="45"/>
        <end position="93"/>
    </location>
</feature>
<protein>
    <recommendedName>
        <fullName evidence="2">XS domain-containing protein</fullName>
    </recommendedName>
</protein>
<feature type="compositionally biased region" description="Basic and acidic residues" evidence="1">
    <location>
        <begin position="1"/>
        <end position="36"/>
    </location>
</feature>
<keyword evidence="4" id="KW-1185">Reference proteome</keyword>
<feature type="compositionally biased region" description="Basic and acidic residues" evidence="1">
    <location>
        <begin position="674"/>
        <end position="683"/>
    </location>
</feature>
<feature type="region of interest" description="Disordered" evidence="1">
    <location>
        <begin position="163"/>
        <end position="182"/>
    </location>
</feature>
<feature type="region of interest" description="Disordered" evidence="1">
    <location>
        <begin position="408"/>
        <end position="431"/>
    </location>
</feature>
<feature type="region of interest" description="Disordered" evidence="1">
    <location>
        <begin position="328"/>
        <end position="356"/>
    </location>
</feature>
<feature type="region of interest" description="Disordered" evidence="1">
    <location>
        <begin position="637"/>
        <end position="683"/>
    </location>
</feature>
<feature type="compositionally biased region" description="Basic and acidic residues" evidence="1">
    <location>
        <begin position="637"/>
        <end position="661"/>
    </location>
</feature>
<dbReference type="GO" id="GO:0031047">
    <property type="term" value="P:regulatory ncRNA-mediated gene silencing"/>
    <property type="evidence" value="ECO:0007669"/>
    <property type="project" value="InterPro"/>
</dbReference>
<dbReference type="Pfam" id="PF03468">
    <property type="entry name" value="XS"/>
    <property type="match status" value="1"/>
</dbReference>
<dbReference type="AlphaFoldDB" id="A0AAV7E4L2"/>
<evidence type="ECO:0000256" key="1">
    <source>
        <dbReference type="SAM" id="MobiDB-lite"/>
    </source>
</evidence>
<evidence type="ECO:0000313" key="3">
    <source>
        <dbReference type="EMBL" id="KAG9443855.1"/>
    </source>
</evidence>
<evidence type="ECO:0000259" key="2">
    <source>
        <dbReference type="Pfam" id="PF03468"/>
    </source>
</evidence>
<dbReference type="InterPro" id="IPR005380">
    <property type="entry name" value="XS_domain"/>
</dbReference>
<dbReference type="Gene3D" id="3.30.70.2890">
    <property type="entry name" value="XS domain"/>
    <property type="match status" value="1"/>
</dbReference>
<feature type="domain" description="XS" evidence="2">
    <location>
        <begin position="792"/>
        <end position="912"/>
    </location>
</feature>
<feature type="compositionally biased region" description="Polar residues" evidence="1">
    <location>
        <begin position="334"/>
        <end position="345"/>
    </location>
</feature>
<reference evidence="3 4" key="1">
    <citation type="submission" date="2021-07" db="EMBL/GenBank/DDBJ databases">
        <title>The Aristolochia fimbriata genome: insights into angiosperm evolution, floral development and chemical biosynthesis.</title>
        <authorList>
            <person name="Jiao Y."/>
        </authorList>
    </citation>
    <scope>NUCLEOTIDE SEQUENCE [LARGE SCALE GENOMIC DNA]</scope>
    <source>
        <strain evidence="3">IBCAS-2021</strain>
        <tissue evidence="3">Leaf</tissue>
    </source>
</reference>
<dbReference type="Proteomes" id="UP000825729">
    <property type="component" value="Unassembled WGS sequence"/>
</dbReference>
<feature type="region of interest" description="Disordered" evidence="1">
    <location>
        <begin position="1"/>
        <end position="94"/>
    </location>
</feature>
<accession>A0AAV7E4L2</accession>
<dbReference type="InterPro" id="IPR038588">
    <property type="entry name" value="XS_domain_sf"/>
</dbReference>
<comment type="caution">
    <text evidence="3">The sequence shown here is derived from an EMBL/GenBank/DDBJ whole genome shotgun (WGS) entry which is preliminary data.</text>
</comment>
<organism evidence="3 4">
    <name type="scientific">Aristolochia fimbriata</name>
    <name type="common">White veined hardy Dutchman's pipe vine</name>
    <dbReference type="NCBI Taxonomy" id="158543"/>
    <lineage>
        <taxon>Eukaryota</taxon>
        <taxon>Viridiplantae</taxon>
        <taxon>Streptophyta</taxon>
        <taxon>Embryophyta</taxon>
        <taxon>Tracheophyta</taxon>
        <taxon>Spermatophyta</taxon>
        <taxon>Magnoliopsida</taxon>
        <taxon>Magnoliidae</taxon>
        <taxon>Piperales</taxon>
        <taxon>Aristolochiaceae</taxon>
        <taxon>Aristolochia</taxon>
    </lineage>
</organism>